<evidence type="ECO:0008006" key="3">
    <source>
        <dbReference type="Google" id="ProtNLM"/>
    </source>
</evidence>
<evidence type="ECO:0000313" key="1">
    <source>
        <dbReference type="EMBL" id="KAF3591891.1"/>
    </source>
</evidence>
<proteinExistence type="predicted"/>
<protein>
    <recommendedName>
        <fullName evidence="3">F-box domain-containing protein</fullName>
    </recommendedName>
</protein>
<evidence type="ECO:0000313" key="2">
    <source>
        <dbReference type="Proteomes" id="UP000266723"/>
    </source>
</evidence>
<keyword evidence="2" id="KW-1185">Reference proteome</keyword>
<sequence>MTNPGCINSYSKGGRLQSIAGQVLPNLPDEIICKIIELVGEESFYYLGDFLQAGKRGYALVHEPSVLKMCDVNLMVSNNGGQLREFFLKYVNAANTRAIGYAGLLHAATIIGLEESIKILEPNVPRDGLSTLVVVIFNVCIGRDKEASQVFQLLAAHHADLRSDDIFDMVYTMSPNHYLHQITRSLCF</sequence>
<dbReference type="Proteomes" id="UP000266723">
    <property type="component" value="Unassembled WGS sequence"/>
</dbReference>
<accession>A0ABQ7E5V8</accession>
<reference evidence="1 2" key="1">
    <citation type="journal article" date="2020" name="BMC Genomics">
        <title>Intraspecific diversification of the crop wild relative Brassica cretica Lam. using demographic model selection.</title>
        <authorList>
            <person name="Kioukis A."/>
            <person name="Michalopoulou V.A."/>
            <person name="Briers L."/>
            <person name="Pirintsos S."/>
            <person name="Studholme D.J."/>
            <person name="Pavlidis P."/>
            <person name="Sarris P.F."/>
        </authorList>
    </citation>
    <scope>NUCLEOTIDE SEQUENCE [LARGE SCALE GENOMIC DNA]</scope>
    <source>
        <strain evidence="2">cv. PFS-1207/04</strain>
    </source>
</reference>
<dbReference type="EMBL" id="QGKV02000299">
    <property type="protein sequence ID" value="KAF3591891.1"/>
    <property type="molecule type" value="Genomic_DNA"/>
</dbReference>
<gene>
    <name evidence="1" type="ORF">DY000_02021374</name>
</gene>
<name>A0ABQ7E5V8_BRACR</name>
<organism evidence="1 2">
    <name type="scientific">Brassica cretica</name>
    <name type="common">Mustard</name>
    <dbReference type="NCBI Taxonomy" id="69181"/>
    <lineage>
        <taxon>Eukaryota</taxon>
        <taxon>Viridiplantae</taxon>
        <taxon>Streptophyta</taxon>
        <taxon>Embryophyta</taxon>
        <taxon>Tracheophyta</taxon>
        <taxon>Spermatophyta</taxon>
        <taxon>Magnoliopsida</taxon>
        <taxon>eudicotyledons</taxon>
        <taxon>Gunneridae</taxon>
        <taxon>Pentapetalae</taxon>
        <taxon>rosids</taxon>
        <taxon>malvids</taxon>
        <taxon>Brassicales</taxon>
        <taxon>Brassicaceae</taxon>
        <taxon>Brassiceae</taxon>
        <taxon>Brassica</taxon>
    </lineage>
</organism>
<comment type="caution">
    <text evidence="1">The sequence shown here is derived from an EMBL/GenBank/DDBJ whole genome shotgun (WGS) entry which is preliminary data.</text>
</comment>